<dbReference type="OrthoDB" id="2138378at2759"/>
<sequence>MASVDPYQLLKALSVLLNKDGSIRGEPELTKVLNLMKAARKLVSRCIYINILRATTEKTVLQKFVTSGGWEILNIWLQEAKENENNPFILELIKLFKQIPVTVEILKKTNTAKTIKQFSKGDGDDRLKACSSELVETWMTVIRGSGPTIDKASLAKKKKLKKPISEKEDPPKVKKEEKEEIEEVKDTSNKRTSENKEGSNKKLKTEETDKKSDVTDGTSPSKEDKKSIVKKEPKKENLKPKQSNSKEDDKKEDKKNEEKSEDKEKKTTKTKTRSGPAFAKMRSTGLESNAKLPPVNKKKKPEKAVVKPDLKSTTSIKRDGPLLSKSLTPPDKKVKTEEKTSVERRTSTGIRVKIIPPKPKLQESSGFLEALNAPVTPVRKKVKKQNKTSANNKDQSSSKGVQDGSSKGDKSPATPEDSKPEPPKFNFYSNAEPEEGKDDNSVFGEVLTPDESGKKEDTEESDKKTQGSKSNLKIVPSRKKKSVTWKEDSELVDICYFDLDENERENVNRPKDFRNAAQMEMRNERQTILNAMKGNLGLDPGEEDSNGATGVIETIPWRRPPKLDIIPLVVYGCNSTEKESQAKRERTVLQEIFFSAAMIPDTPKEPDLEAVEYIEPKRIPLEDESSPDPIEPLVGAPGPSFMPPGIGQQPPGGLPPEIANLVNQIPKQKSVGGSGQPGEPSVDKIKEILSTVMSNPSQSGIPQDVDIHSEEFTNKLREIIAPFKGNSQETSNPPPLLQAPPQHPPPLLETGLPPPGSQPPPMYGYGPEHMEQYPDPMGQYPDYGDYLGGPPPEMGLPEESYPPYDGKKDLSGFNTEETQDTALLSQRKATKDHQDLEYVSGDHGPWALVLEGAGVEGEGLSLVMFRKCAITSLPTEGVDLGTVATLSIQVLQDPLLEGDRGQHNR</sequence>
<dbReference type="GO" id="GO:0072357">
    <property type="term" value="C:PTW/PP1 phosphatase complex"/>
    <property type="evidence" value="ECO:0007669"/>
    <property type="project" value="TreeGrafter"/>
</dbReference>
<feature type="compositionally biased region" description="Polar residues" evidence="4">
    <location>
        <begin position="387"/>
        <end position="405"/>
    </location>
</feature>
<organism evidence="6 7">
    <name type="scientific">Holothuria leucospilota</name>
    <name type="common">Black long sea cucumber</name>
    <name type="synonym">Mertensiothuria leucospilota</name>
    <dbReference type="NCBI Taxonomy" id="206669"/>
    <lineage>
        <taxon>Eukaryota</taxon>
        <taxon>Metazoa</taxon>
        <taxon>Echinodermata</taxon>
        <taxon>Eleutherozoa</taxon>
        <taxon>Echinozoa</taxon>
        <taxon>Holothuroidea</taxon>
        <taxon>Aspidochirotacea</taxon>
        <taxon>Aspidochirotida</taxon>
        <taxon>Holothuriidae</taxon>
        <taxon>Holothuria</taxon>
    </lineage>
</organism>
<dbReference type="InterPro" id="IPR003617">
    <property type="entry name" value="TFIIS/CRSP70_N_sub"/>
</dbReference>
<evidence type="ECO:0000256" key="4">
    <source>
        <dbReference type="SAM" id="MobiDB-lite"/>
    </source>
</evidence>
<feature type="domain" description="TFIIS N-terminal" evidence="5">
    <location>
        <begin position="71"/>
        <end position="145"/>
    </location>
</feature>
<dbReference type="AlphaFoldDB" id="A0A9Q1C767"/>
<feature type="compositionally biased region" description="Basic and acidic residues" evidence="4">
    <location>
        <begin position="302"/>
        <end position="320"/>
    </location>
</feature>
<reference evidence="6" key="1">
    <citation type="submission" date="2021-10" db="EMBL/GenBank/DDBJ databases">
        <title>Tropical sea cucumber genome reveals ecological adaptation and Cuvierian tubules defense mechanism.</title>
        <authorList>
            <person name="Chen T."/>
        </authorList>
    </citation>
    <scope>NUCLEOTIDE SEQUENCE</scope>
    <source>
        <strain evidence="6">Nanhai2018</strain>
        <tissue evidence="6">Muscle</tissue>
    </source>
</reference>
<dbReference type="Proteomes" id="UP001152320">
    <property type="component" value="Chromosome 7"/>
</dbReference>
<feature type="region of interest" description="Disordered" evidence="4">
    <location>
        <begin position="154"/>
        <end position="484"/>
    </location>
</feature>
<comment type="subcellular location">
    <subcellularLocation>
        <location evidence="1 3">Nucleus</location>
    </subcellularLocation>
</comment>
<evidence type="ECO:0000256" key="2">
    <source>
        <dbReference type="ARBA" id="ARBA00023242"/>
    </source>
</evidence>
<feature type="compositionally biased region" description="Basic and acidic residues" evidence="4">
    <location>
        <begin position="221"/>
        <end position="267"/>
    </location>
</feature>
<feature type="region of interest" description="Disordered" evidence="4">
    <location>
        <begin position="618"/>
        <end position="657"/>
    </location>
</feature>
<name>A0A9Q1C767_HOLLE</name>
<keyword evidence="7" id="KW-1185">Reference proteome</keyword>
<dbReference type="GO" id="GO:0000785">
    <property type="term" value="C:chromatin"/>
    <property type="evidence" value="ECO:0007669"/>
    <property type="project" value="TreeGrafter"/>
</dbReference>
<dbReference type="SMART" id="SM00509">
    <property type="entry name" value="TFS2N"/>
    <property type="match status" value="1"/>
</dbReference>
<dbReference type="PANTHER" id="PTHR46557">
    <property type="entry name" value="SERINE/THREONINE-PROTEIN PHOSPHATASE 1 REGULATORY SUBUNIT 10-RELATED"/>
    <property type="match status" value="1"/>
</dbReference>
<feature type="compositionally biased region" description="Basic and acidic residues" evidence="4">
    <location>
        <begin position="406"/>
        <end position="422"/>
    </location>
</feature>
<accession>A0A9Q1C767</accession>
<dbReference type="GO" id="GO:0008157">
    <property type="term" value="F:protein phosphatase 1 binding"/>
    <property type="evidence" value="ECO:0007669"/>
    <property type="project" value="TreeGrafter"/>
</dbReference>
<dbReference type="Pfam" id="PF08711">
    <property type="entry name" value="Med26"/>
    <property type="match status" value="1"/>
</dbReference>
<evidence type="ECO:0000313" key="6">
    <source>
        <dbReference type="EMBL" id="KAJ8039425.1"/>
    </source>
</evidence>
<feature type="compositionally biased region" description="Pro residues" evidence="4">
    <location>
        <begin position="732"/>
        <end position="762"/>
    </location>
</feature>
<feature type="region of interest" description="Disordered" evidence="4">
    <location>
        <begin position="721"/>
        <end position="813"/>
    </location>
</feature>
<dbReference type="EMBL" id="JAIZAY010000007">
    <property type="protein sequence ID" value="KAJ8039425.1"/>
    <property type="molecule type" value="Genomic_DNA"/>
</dbReference>
<evidence type="ECO:0000313" key="7">
    <source>
        <dbReference type="Proteomes" id="UP001152320"/>
    </source>
</evidence>
<comment type="caution">
    <text evidence="6">The sequence shown here is derived from an EMBL/GenBank/DDBJ whole genome shotgun (WGS) entry which is preliminary data.</text>
</comment>
<dbReference type="InterPro" id="IPR017923">
    <property type="entry name" value="TFIIS_N"/>
</dbReference>
<evidence type="ECO:0000259" key="5">
    <source>
        <dbReference type="PROSITE" id="PS51319"/>
    </source>
</evidence>
<feature type="compositionally biased region" description="Basic and acidic residues" evidence="4">
    <location>
        <begin position="330"/>
        <end position="346"/>
    </location>
</feature>
<evidence type="ECO:0000256" key="1">
    <source>
        <dbReference type="ARBA" id="ARBA00004123"/>
    </source>
</evidence>
<dbReference type="SUPFAM" id="SSF47676">
    <property type="entry name" value="Conserved domain common to transcription factors TFIIS, elongin A, CRSP70"/>
    <property type="match status" value="1"/>
</dbReference>
<evidence type="ECO:0000256" key="3">
    <source>
        <dbReference type="PROSITE-ProRule" id="PRU00649"/>
    </source>
</evidence>
<dbReference type="GO" id="GO:0005634">
    <property type="term" value="C:nucleus"/>
    <property type="evidence" value="ECO:0007669"/>
    <property type="project" value="UniProtKB-SubCell"/>
</dbReference>
<dbReference type="PROSITE" id="PS51319">
    <property type="entry name" value="TFIIS_N"/>
    <property type="match status" value="1"/>
</dbReference>
<dbReference type="InterPro" id="IPR035441">
    <property type="entry name" value="TFIIS/LEDGF_dom_sf"/>
</dbReference>
<dbReference type="PANTHER" id="PTHR46557:SF1">
    <property type="entry name" value="SERINE_THREONINE-PROTEIN PHOSPHATASE 1 REGULATORY SUBUNIT 10"/>
    <property type="match status" value="1"/>
</dbReference>
<gene>
    <name evidence="6" type="ORF">HOLleu_17141</name>
</gene>
<feature type="compositionally biased region" description="Basic and acidic residues" evidence="4">
    <location>
        <begin position="163"/>
        <end position="214"/>
    </location>
</feature>
<protein>
    <submittedName>
        <fullName evidence="6">Serine/threonine-protein phosphatase 1 regulatory subunit 10</fullName>
    </submittedName>
</protein>
<feature type="compositionally biased region" description="Basic and acidic residues" evidence="4">
    <location>
        <begin position="451"/>
        <end position="465"/>
    </location>
</feature>
<dbReference type="Gene3D" id="1.20.930.10">
    <property type="entry name" value="Conserved domain common to transcription factors TFIIS, elongin A, CRSP70"/>
    <property type="match status" value="1"/>
</dbReference>
<proteinExistence type="predicted"/>
<keyword evidence="2 3" id="KW-0539">Nucleus</keyword>